<reference evidence="1" key="1">
    <citation type="submission" date="2023-04" db="EMBL/GenBank/DDBJ databases">
        <title>A chromosome-level genome assembly of the parasitoid wasp Eretmocerus hayati.</title>
        <authorList>
            <person name="Zhong Y."/>
            <person name="Liu S."/>
            <person name="Liu Y."/>
        </authorList>
    </citation>
    <scope>NUCLEOTIDE SEQUENCE</scope>
    <source>
        <strain evidence="1">ZJU_SS_LIU_2023</strain>
    </source>
</reference>
<proteinExistence type="predicted"/>
<evidence type="ECO:0000313" key="2">
    <source>
        <dbReference type="Proteomes" id="UP001239111"/>
    </source>
</evidence>
<keyword evidence="2" id="KW-1185">Reference proteome</keyword>
<accession>A0ACC2P3F3</accession>
<evidence type="ECO:0000313" key="1">
    <source>
        <dbReference type="EMBL" id="KAJ8676305.1"/>
    </source>
</evidence>
<name>A0ACC2P3F3_9HYME</name>
<gene>
    <name evidence="1" type="ORF">QAD02_012092</name>
</gene>
<organism evidence="1 2">
    <name type="scientific">Eretmocerus hayati</name>
    <dbReference type="NCBI Taxonomy" id="131215"/>
    <lineage>
        <taxon>Eukaryota</taxon>
        <taxon>Metazoa</taxon>
        <taxon>Ecdysozoa</taxon>
        <taxon>Arthropoda</taxon>
        <taxon>Hexapoda</taxon>
        <taxon>Insecta</taxon>
        <taxon>Pterygota</taxon>
        <taxon>Neoptera</taxon>
        <taxon>Endopterygota</taxon>
        <taxon>Hymenoptera</taxon>
        <taxon>Apocrita</taxon>
        <taxon>Proctotrupomorpha</taxon>
        <taxon>Chalcidoidea</taxon>
        <taxon>Aphelinidae</taxon>
        <taxon>Aphelininae</taxon>
        <taxon>Eretmocerus</taxon>
    </lineage>
</organism>
<protein>
    <submittedName>
        <fullName evidence="1">Uncharacterized protein</fullName>
    </submittedName>
</protein>
<dbReference type="Proteomes" id="UP001239111">
    <property type="component" value="Chromosome 2"/>
</dbReference>
<sequence>ALAAAEAIRAGNNERNGACKTTSMMEDPQTPGSDCNSNPANDTQDLVGSEFIQDNLDYQWFIDYKDGGLHVHPSVLSSLSTSYTKDDLGYYDDLARNIDANLAEVDMESFRTADIHTLLTALPVMCTDPVQHSEGEDSACSTTNSISICKSSLLFSPVKEMPVLPPGGSYSVDSLDCEDMLITCQTNNKNNYTIAFEGSIAMYSDGSQDFDNNESKQQKVYDEATDSFYDRALNLRNMLDLSMACSDSKIYTTWSNLKNSTHLGKAMSRHPSGNNNTNPDFLQQSTTRVISNATTDHSSNQQQQRRGSRCHSLPDLTRAAEQLQRVDVPLNFSVDSGDGSSRSGRMQSNSDSPMSRSTTEESSDSVGNTISSTSRKLQNMSLVRLFMKQKSMSTEGMSLTLDSGSEGGWPNSNSESASNPTTQVTCCRQTSTGGQQTDNDLAIKWLKTADSDMLLQLPKRPSTNCSTSVEDLLNTSRSLSSIGRDNSTGMRRYIEPSSKTNAGVQAMTEVEDNGVQTSLAYPSFNTCSREQHQQSNFPIRETLMNEKPVYVVYPNYTLPDLSFLKSAEAARYDNVALKPHSFGRRGNAALGAKLTGRPFSCNDVDALKQRGFSHVCDWESLTFLLPTEYRKVLHDVPEVARHAKLIGEQRKPLFCLSPPMRQRRLRAQHNHHGLVDMQLTNTVLSSSSSTTTQPSSGYRGSSTILSDSSSNQQNSGNSTLGNNPLYLYRYDSVSSEASLHGQEKLHSARQYAKQQQQRSPVAPNLPKRSISLPQTNEAPGVPPRPPLPRGILRKNRVAANQQQQAKRCSMFEMGQLDEVDGTKNNQGRKITQENKRMSLQEPYYMNNDLQLLRCAGIVDSEKDIDETEERQRYEKVRHFDNEDLESSTDDVKQLEEFLRRSGFSSNSSDNDGEHDSDLKLRSCVRRFLALKMNQDMAKLIDMADSQKKTVSFAMNGKPRYVDDKANILGEKERLNVSEAVDLNMEMRPLDLEEKKKLIWSVNRAVDGLLKFWHSEPVRSRQGYNDKNECSQLCLSQLCPALYAVMSDGLKPQLNSTFGPIGNSVWQVVEASSQQGPLTKTLNDLVQKINGEDFMTEGMLKFHAFVFGLLNLRALDAWFAYLCTRESILRKHYSNNSLFIGALGCANSREVVDAFLNILQPLAFCPFQLDLLYQYRQLHNSFGKGNALNLDTKKPKTKSCSRYERDHEGDVNKLWNKKPFSGELHVLPRLDDSDDYTDSLEHSPLNRASPRRAIRLQSKLVDTRDSKTRKDDKYNVEPASEIKFRRLQDKWEQLGRDDMHPGTQHPRDSTQPPTPNTTPSPSSPTRTMAPPPCMTSKSRIPRPLTSPTKAPSNLPVPVKTLKSPSGIPKKPIGSTAAAPGQLSKRPSEQKSCLESPRRASRLDQDGVPRPHMTRPSSLPYGKSYSVGTKDRGALSPHRRAASTSLPRPHSIAGPPSRLPNKPPPKSVRTLTSKPQSEDGHLSFGEGEKLKVILEVDGKWLLCSRGERKGLVPRNCVGKESLLQQINFQKNHEDLVIFCLNMEAIFLEQPGVQNLWLMRDLKNSKMVTKEYVIELSNYFNSFKVNGSKAKSTEKRRLARKSMKGNNFIVFSLVHLPSMLI</sequence>
<feature type="non-terminal residue" evidence="1">
    <location>
        <position position="1"/>
    </location>
</feature>
<dbReference type="EMBL" id="CM056742">
    <property type="protein sequence ID" value="KAJ8676305.1"/>
    <property type="molecule type" value="Genomic_DNA"/>
</dbReference>
<comment type="caution">
    <text evidence="1">The sequence shown here is derived from an EMBL/GenBank/DDBJ whole genome shotgun (WGS) entry which is preliminary data.</text>
</comment>